<dbReference type="AlphaFoldDB" id="A0AAV0T2R2"/>
<protein>
    <recommendedName>
        <fullName evidence="1">Protein kinase domain-containing protein</fullName>
    </recommendedName>
</protein>
<dbReference type="GO" id="GO:0004672">
    <property type="term" value="F:protein kinase activity"/>
    <property type="evidence" value="ECO:0007669"/>
    <property type="project" value="InterPro"/>
</dbReference>
<dbReference type="InterPro" id="IPR011009">
    <property type="entry name" value="Kinase-like_dom_sf"/>
</dbReference>
<evidence type="ECO:0000313" key="2">
    <source>
        <dbReference type="EMBL" id="CAI5713577.1"/>
    </source>
</evidence>
<accession>A0AAV0T2R2</accession>
<comment type="caution">
    <text evidence="2">The sequence shown here is derived from an EMBL/GenBank/DDBJ whole genome shotgun (WGS) entry which is preliminary data.</text>
</comment>
<evidence type="ECO:0000259" key="1">
    <source>
        <dbReference type="PROSITE" id="PS50011"/>
    </source>
</evidence>
<gene>
    <name evidence="2" type="ORF">PFR002_LOCUS2762</name>
</gene>
<dbReference type="Pfam" id="PF00069">
    <property type="entry name" value="Pkinase"/>
    <property type="match status" value="1"/>
</dbReference>
<dbReference type="GO" id="GO:0005524">
    <property type="term" value="F:ATP binding"/>
    <property type="evidence" value="ECO:0007669"/>
    <property type="project" value="InterPro"/>
</dbReference>
<dbReference type="SMART" id="SM00220">
    <property type="entry name" value="S_TKc"/>
    <property type="match status" value="1"/>
</dbReference>
<dbReference type="SUPFAM" id="SSF56112">
    <property type="entry name" value="Protein kinase-like (PK-like)"/>
    <property type="match status" value="1"/>
</dbReference>
<proteinExistence type="predicted"/>
<feature type="domain" description="Protein kinase" evidence="1">
    <location>
        <begin position="109"/>
        <end position="434"/>
    </location>
</feature>
<reference evidence="2" key="1">
    <citation type="submission" date="2022-12" db="EMBL/GenBank/DDBJ databases">
        <authorList>
            <person name="Webb A."/>
        </authorList>
    </citation>
    <scope>NUCLEOTIDE SEQUENCE</scope>
    <source>
        <strain evidence="2">Pf2</strain>
    </source>
</reference>
<organism evidence="2 3">
    <name type="scientific">Peronospora farinosa</name>
    <dbReference type="NCBI Taxonomy" id="134698"/>
    <lineage>
        <taxon>Eukaryota</taxon>
        <taxon>Sar</taxon>
        <taxon>Stramenopiles</taxon>
        <taxon>Oomycota</taxon>
        <taxon>Peronosporomycetes</taxon>
        <taxon>Peronosporales</taxon>
        <taxon>Peronosporaceae</taxon>
        <taxon>Peronospora</taxon>
    </lineage>
</organism>
<dbReference type="EMBL" id="CANTFK010000323">
    <property type="protein sequence ID" value="CAI5713577.1"/>
    <property type="molecule type" value="Genomic_DNA"/>
</dbReference>
<dbReference type="Gene3D" id="1.10.510.10">
    <property type="entry name" value="Transferase(Phosphotransferase) domain 1"/>
    <property type="match status" value="1"/>
</dbReference>
<evidence type="ECO:0000313" key="3">
    <source>
        <dbReference type="Proteomes" id="UP001159659"/>
    </source>
</evidence>
<sequence>MDDDAPESWMKAIKNEQVTVLPLTCEDLRKYLQRPLRMKIPVTEELSQKVMVLDATGECTSTFYDLFEPELRERVGSETIAIVRNFISCRRVEFVTEVTYHWMWDNLIATLLESVVGGSYARHANASSSTVLYRPDLCFYYGDRSVCVFCGEEKANGALDVPIKELHEKLIWKYDDVPYIFGYAAVGLEVCLVAIRKDEMTKRGAKVEIIETYNLKHLSSRLSFFLALLNLSTLFRPVVDLFPNWPLSIREYGTIERGNGVQISFAEDCVVKTYPSDMPSDTIIQNLKELHRRMRERSLHLRNVHQLLTALRDILKALVALHAINIMHRDLRWDNVPKYPDEDDKWFLIDFDDGALSPAANVKHLKADSHAPEILSCPSHTVKVDIWSVGYLIQTSTIFDLPAKLETIKAECLQESPEKRPTAVSLLKAIEELLGSA</sequence>
<dbReference type="Proteomes" id="UP001159659">
    <property type="component" value="Unassembled WGS sequence"/>
</dbReference>
<dbReference type="PROSITE" id="PS50011">
    <property type="entry name" value="PROTEIN_KINASE_DOM"/>
    <property type="match status" value="1"/>
</dbReference>
<name>A0AAV0T2R2_9STRA</name>
<dbReference type="InterPro" id="IPR000719">
    <property type="entry name" value="Prot_kinase_dom"/>
</dbReference>